<dbReference type="EMBL" id="MEUG01000001">
    <property type="protein sequence ID" value="OGC27410.1"/>
    <property type="molecule type" value="Genomic_DNA"/>
</dbReference>
<evidence type="ECO:0000313" key="1">
    <source>
        <dbReference type="EMBL" id="OGC27410.1"/>
    </source>
</evidence>
<reference evidence="1 2" key="1">
    <citation type="journal article" date="2016" name="Nat. Commun.">
        <title>Thousands of microbial genomes shed light on interconnected biogeochemical processes in an aquifer system.</title>
        <authorList>
            <person name="Anantharaman K."/>
            <person name="Brown C.T."/>
            <person name="Hug L.A."/>
            <person name="Sharon I."/>
            <person name="Castelle C.J."/>
            <person name="Probst A.J."/>
            <person name="Thomas B.C."/>
            <person name="Singh A."/>
            <person name="Wilkins M.J."/>
            <person name="Karaoz U."/>
            <person name="Brodie E.L."/>
            <person name="Williams K.H."/>
            <person name="Hubbard S.S."/>
            <person name="Banfield J.F."/>
        </authorList>
    </citation>
    <scope>NUCLEOTIDE SEQUENCE [LARGE SCALE GENOMIC DNA]</scope>
</reference>
<gene>
    <name evidence="1" type="ORF">A3K49_00020</name>
</gene>
<accession>A0A1F4T485</accession>
<comment type="caution">
    <text evidence="1">The sequence shown here is derived from an EMBL/GenBank/DDBJ whole genome shotgun (WGS) entry which is preliminary data.</text>
</comment>
<proteinExistence type="predicted"/>
<dbReference type="Proteomes" id="UP000178602">
    <property type="component" value="Unassembled WGS sequence"/>
</dbReference>
<protein>
    <submittedName>
        <fullName evidence="1">Uncharacterized protein</fullName>
    </submittedName>
</protein>
<evidence type="ECO:0000313" key="2">
    <source>
        <dbReference type="Proteomes" id="UP000178602"/>
    </source>
</evidence>
<dbReference type="AlphaFoldDB" id="A0A1F4T485"/>
<sequence>MDITELEFSFECLRRRVLARIKDANERWRETWEKSRGNIWAEEELVALKLEIQLREKEAIAELGRLKLKIERQKKCCLD</sequence>
<name>A0A1F4T485_UNCSA</name>
<organism evidence="1 2">
    <name type="scientific">candidate division WOR-1 bacterium RIFOXYC12_FULL_54_18</name>
    <dbReference type="NCBI Taxonomy" id="1802584"/>
    <lineage>
        <taxon>Bacteria</taxon>
        <taxon>Bacillati</taxon>
        <taxon>Saganbacteria</taxon>
    </lineage>
</organism>